<dbReference type="Proteomes" id="UP000006640">
    <property type="component" value="Chromosome"/>
</dbReference>
<dbReference type="HOGENOM" id="CLU_1969474_0_0_11"/>
<dbReference type="EMBL" id="CP001874">
    <property type="protein sequence ID" value="ADG87685.1"/>
    <property type="molecule type" value="Genomic_DNA"/>
</dbReference>
<reference evidence="1 2" key="1">
    <citation type="submission" date="2010-01" db="EMBL/GenBank/DDBJ databases">
        <title>The complete genome of Thermobispora bispora DSM 43833.</title>
        <authorList>
            <consortium name="US DOE Joint Genome Institute (JGI-PGF)"/>
            <person name="Lucas S."/>
            <person name="Copeland A."/>
            <person name="Lapidus A."/>
            <person name="Glavina del Rio T."/>
            <person name="Dalin E."/>
            <person name="Tice H."/>
            <person name="Bruce D."/>
            <person name="Goodwin L."/>
            <person name="Pitluck S."/>
            <person name="Kyrpides N."/>
            <person name="Mavromatis K."/>
            <person name="Ivanova N."/>
            <person name="Mikhailova N."/>
            <person name="Chertkov O."/>
            <person name="Brettin T."/>
            <person name="Detter J.C."/>
            <person name="Han C."/>
            <person name="Larimer F."/>
            <person name="Land M."/>
            <person name="Hauser L."/>
            <person name="Markowitz V."/>
            <person name="Cheng J.-F."/>
            <person name="Hugenholtz P."/>
            <person name="Woyke T."/>
            <person name="Wu D."/>
            <person name="Jando M."/>
            <person name="Schneider S."/>
            <person name="Klenk H.-P."/>
            <person name="Eisen J.A."/>
        </authorList>
    </citation>
    <scope>NUCLEOTIDE SEQUENCE [LARGE SCALE GENOMIC DNA]</scope>
    <source>
        <strain evidence="2">ATCC 19993 / DSM 43833 / CBS 139.67 / JCM 10125 / KCTC 9307 / NBRC 14880 / R51</strain>
    </source>
</reference>
<keyword evidence="2" id="KW-1185">Reference proteome</keyword>
<accession>D6Y790</accession>
<name>D6Y790_THEBD</name>
<gene>
    <name evidence="1" type="ordered locus">Tbis_0962</name>
</gene>
<evidence type="ECO:0000313" key="1">
    <source>
        <dbReference type="EMBL" id="ADG87685.1"/>
    </source>
</evidence>
<organism evidence="1 2">
    <name type="scientific">Thermobispora bispora (strain ATCC 19993 / DSM 43833 / CBS 139.67 / JCM 10125 / KCTC 9307 / NBRC 14880 / R51)</name>
    <dbReference type="NCBI Taxonomy" id="469371"/>
    <lineage>
        <taxon>Bacteria</taxon>
        <taxon>Bacillati</taxon>
        <taxon>Actinomycetota</taxon>
        <taxon>Actinomycetes</taxon>
        <taxon>Streptosporangiales</taxon>
        <taxon>Streptosporangiaceae</taxon>
        <taxon>Thermobispora</taxon>
    </lineage>
</organism>
<dbReference type="AlphaFoldDB" id="D6Y790"/>
<dbReference type="KEGG" id="tbi:Tbis_0962"/>
<evidence type="ECO:0000313" key="2">
    <source>
        <dbReference type="Proteomes" id="UP000006640"/>
    </source>
</evidence>
<sequence length="127" mass="13793">MPGGTAEGPAVPCPPYGPVAAQRYGPAARASATLRAARGFGYLRGGMWVFVPRDDHSEGWVAAVETREHFAFQEAAARVKREAACLTGDRVLAAEARTERAEAELCLTWHAIIETVRLLRLRYGVRG</sequence>
<protein>
    <submittedName>
        <fullName evidence="1">Uncharacterized protein</fullName>
    </submittedName>
</protein>
<proteinExistence type="predicted"/>